<dbReference type="WBParaSite" id="nRc.2.0.1.t29845-RA">
    <property type="protein sequence ID" value="nRc.2.0.1.t29845-RA"/>
    <property type="gene ID" value="nRc.2.0.1.g29845"/>
</dbReference>
<organism evidence="1 2">
    <name type="scientific">Romanomermis culicivorax</name>
    <name type="common">Nematode worm</name>
    <dbReference type="NCBI Taxonomy" id="13658"/>
    <lineage>
        <taxon>Eukaryota</taxon>
        <taxon>Metazoa</taxon>
        <taxon>Ecdysozoa</taxon>
        <taxon>Nematoda</taxon>
        <taxon>Enoplea</taxon>
        <taxon>Dorylaimia</taxon>
        <taxon>Mermithida</taxon>
        <taxon>Mermithoidea</taxon>
        <taxon>Mermithidae</taxon>
        <taxon>Romanomermis</taxon>
    </lineage>
</organism>
<evidence type="ECO:0000313" key="2">
    <source>
        <dbReference type="WBParaSite" id="nRc.2.0.1.t29845-RA"/>
    </source>
</evidence>
<sequence>MTLFNFISNIIKRTRNICITIPIPNYDLPASSICSKIGEAVKLLDELETFHFCPMDLLL</sequence>
<reference evidence="2" key="1">
    <citation type="submission" date="2022-11" db="UniProtKB">
        <authorList>
            <consortium name="WormBaseParasite"/>
        </authorList>
    </citation>
    <scope>IDENTIFICATION</scope>
</reference>
<evidence type="ECO:0000313" key="1">
    <source>
        <dbReference type="Proteomes" id="UP000887565"/>
    </source>
</evidence>
<accession>A0A915JU17</accession>
<dbReference type="Proteomes" id="UP000887565">
    <property type="component" value="Unplaced"/>
</dbReference>
<dbReference type="AlphaFoldDB" id="A0A915JU17"/>
<keyword evidence="1" id="KW-1185">Reference proteome</keyword>
<protein>
    <submittedName>
        <fullName evidence="2">Uncharacterized protein</fullName>
    </submittedName>
</protein>
<name>A0A915JU17_ROMCU</name>
<proteinExistence type="predicted"/>